<protein>
    <submittedName>
        <fullName evidence="1">Uncharacterized protein</fullName>
    </submittedName>
</protein>
<reference evidence="1" key="1">
    <citation type="submission" date="2025-08" db="UniProtKB">
        <authorList>
            <consortium name="Ensembl"/>
        </authorList>
    </citation>
    <scope>IDENTIFICATION</scope>
</reference>
<sequence>SQCFGGMIPLFQHHLPHGPTGSSLKHLSRQLPGCAGGVGMRREGDWRLEGTLCPAKGVETAAMARASDGADPCGCLRDLPPLGRVTAAPKLKEQGSLEESEVLLRACT</sequence>
<evidence type="ECO:0000313" key="2">
    <source>
        <dbReference type="Proteomes" id="UP000694551"/>
    </source>
</evidence>
<reference evidence="1" key="2">
    <citation type="submission" date="2025-09" db="UniProtKB">
        <authorList>
            <consortium name="Ensembl"/>
        </authorList>
    </citation>
    <scope>IDENTIFICATION</scope>
</reference>
<organism evidence="1 2">
    <name type="scientific">Strix occidentalis caurina</name>
    <name type="common">northern spotted owl</name>
    <dbReference type="NCBI Taxonomy" id="311401"/>
    <lineage>
        <taxon>Eukaryota</taxon>
        <taxon>Metazoa</taxon>
        <taxon>Chordata</taxon>
        <taxon>Craniata</taxon>
        <taxon>Vertebrata</taxon>
        <taxon>Euteleostomi</taxon>
        <taxon>Archelosauria</taxon>
        <taxon>Archosauria</taxon>
        <taxon>Dinosauria</taxon>
        <taxon>Saurischia</taxon>
        <taxon>Theropoda</taxon>
        <taxon>Coelurosauria</taxon>
        <taxon>Aves</taxon>
        <taxon>Neognathae</taxon>
        <taxon>Neoaves</taxon>
        <taxon>Telluraves</taxon>
        <taxon>Strigiformes</taxon>
        <taxon>Strigidae</taxon>
        <taxon>Strix</taxon>
    </lineage>
</organism>
<name>A0A8D0F5Y6_STROC</name>
<dbReference type="Ensembl" id="ENSSOCT00000010161.1">
    <property type="protein sequence ID" value="ENSSOCP00000009905.1"/>
    <property type="gene ID" value="ENSSOCG00000007551.1"/>
</dbReference>
<evidence type="ECO:0000313" key="1">
    <source>
        <dbReference type="Ensembl" id="ENSSOCP00000009905.1"/>
    </source>
</evidence>
<dbReference type="AlphaFoldDB" id="A0A8D0F5Y6"/>
<keyword evidence="2" id="KW-1185">Reference proteome</keyword>
<dbReference type="Proteomes" id="UP000694551">
    <property type="component" value="Unplaced"/>
</dbReference>
<accession>A0A8D0F5Y6</accession>
<proteinExistence type="predicted"/>